<sequence>MIECVSENSALVTLGRQISPRLTARIAALCDWLEQQSFQWLIDLVPSYTTVLVVYDPMQLDFRGVKQCLNNGLSLLQQTTVQGRPGTVHEIPVYYAPETGPDLGELATQKGLSESRVIELHSQREYQVYAIGFMPGFGFLGTVDPQIQAPRKATPRALVPAGSVAIANEQTAIYPKASPGGWQLIGRSPAVMFDRQNLSRFRIGDRVRFVPVSRADYLGLGGRL</sequence>
<dbReference type="Gene3D" id="2.40.100.10">
    <property type="entry name" value="Cyclophilin-like"/>
    <property type="match status" value="1"/>
</dbReference>
<reference evidence="5 6" key="1">
    <citation type="submission" date="2016-10" db="EMBL/GenBank/DDBJ databases">
        <authorList>
            <person name="de Groot N.N."/>
        </authorList>
    </citation>
    <scope>NUCLEOTIDE SEQUENCE [LARGE SCALE GENOMIC DNA]</scope>
    <source>
        <strain evidence="5 6">CGMCC 1.7059</strain>
    </source>
</reference>
<dbReference type="PANTHER" id="PTHR34698:SF2">
    <property type="entry name" value="5-OXOPROLINASE SUBUNIT B"/>
    <property type="match status" value="1"/>
</dbReference>
<evidence type="ECO:0000256" key="1">
    <source>
        <dbReference type="ARBA" id="ARBA00022741"/>
    </source>
</evidence>
<evidence type="ECO:0000256" key="2">
    <source>
        <dbReference type="ARBA" id="ARBA00022801"/>
    </source>
</evidence>
<dbReference type="AlphaFoldDB" id="A0A1H2V7U9"/>
<accession>A0A1H2V7U9</accession>
<keyword evidence="1" id="KW-0547">Nucleotide-binding</keyword>
<dbReference type="Proteomes" id="UP000199675">
    <property type="component" value="Unassembled WGS sequence"/>
</dbReference>
<dbReference type="InterPro" id="IPR010016">
    <property type="entry name" value="PxpB"/>
</dbReference>
<keyword evidence="2" id="KW-0378">Hydrolase</keyword>
<keyword evidence="3" id="KW-0067">ATP-binding</keyword>
<dbReference type="NCBIfam" id="TIGR00370">
    <property type="entry name" value="5-oxoprolinase subunit PxpB"/>
    <property type="match status" value="1"/>
</dbReference>
<dbReference type="SUPFAM" id="SSF160467">
    <property type="entry name" value="PH0987 N-terminal domain-like"/>
    <property type="match status" value="1"/>
</dbReference>
<keyword evidence="6" id="KW-1185">Reference proteome</keyword>
<dbReference type="GO" id="GO:0016787">
    <property type="term" value="F:hydrolase activity"/>
    <property type="evidence" value="ECO:0007669"/>
    <property type="project" value="UniProtKB-KW"/>
</dbReference>
<protein>
    <submittedName>
        <fullName evidence="5">Sensor histidine kinase inhibitor, KipI family</fullName>
    </submittedName>
</protein>
<dbReference type="RefSeq" id="WP_091812174.1">
    <property type="nucleotide sequence ID" value="NZ_FNNE01000003.1"/>
</dbReference>
<dbReference type="EMBL" id="FNNE01000003">
    <property type="protein sequence ID" value="SDW64428.1"/>
    <property type="molecule type" value="Genomic_DNA"/>
</dbReference>
<evidence type="ECO:0000313" key="6">
    <source>
        <dbReference type="Proteomes" id="UP000199675"/>
    </source>
</evidence>
<dbReference type="OrthoDB" id="9778567at2"/>
<dbReference type="SUPFAM" id="SSF50891">
    <property type="entry name" value="Cyclophilin-like"/>
    <property type="match status" value="1"/>
</dbReference>
<dbReference type="InterPro" id="IPR003833">
    <property type="entry name" value="CT_C_D"/>
</dbReference>
<dbReference type="GO" id="GO:0005524">
    <property type="term" value="F:ATP binding"/>
    <property type="evidence" value="ECO:0007669"/>
    <property type="project" value="UniProtKB-KW"/>
</dbReference>
<gene>
    <name evidence="5" type="ORF">SAMN04487960_103366</name>
</gene>
<feature type="domain" description="Carboxyltransferase" evidence="4">
    <location>
        <begin position="2"/>
        <end position="201"/>
    </location>
</feature>
<evidence type="ECO:0000256" key="3">
    <source>
        <dbReference type="ARBA" id="ARBA00022840"/>
    </source>
</evidence>
<dbReference type="InterPro" id="IPR029000">
    <property type="entry name" value="Cyclophilin-like_dom_sf"/>
</dbReference>
<dbReference type="STRING" id="488533.SAMN04487960_103366"/>
<dbReference type="Pfam" id="PF02682">
    <property type="entry name" value="CT_C_D"/>
    <property type="match status" value="1"/>
</dbReference>
<organism evidence="5 6">
    <name type="scientific">Marinobacter mobilis</name>
    <dbReference type="NCBI Taxonomy" id="488533"/>
    <lineage>
        <taxon>Bacteria</taxon>
        <taxon>Pseudomonadati</taxon>
        <taxon>Pseudomonadota</taxon>
        <taxon>Gammaproteobacteria</taxon>
        <taxon>Pseudomonadales</taxon>
        <taxon>Marinobacteraceae</taxon>
        <taxon>Marinobacter</taxon>
    </lineage>
</organism>
<dbReference type="PANTHER" id="PTHR34698">
    <property type="entry name" value="5-OXOPROLINASE SUBUNIT B"/>
    <property type="match status" value="1"/>
</dbReference>
<evidence type="ECO:0000313" key="5">
    <source>
        <dbReference type="EMBL" id="SDW64428.1"/>
    </source>
</evidence>
<evidence type="ECO:0000259" key="4">
    <source>
        <dbReference type="SMART" id="SM00796"/>
    </source>
</evidence>
<proteinExistence type="predicted"/>
<dbReference type="SMART" id="SM00796">
    <property type="entry name" value="AHS1"/>
    <property type="match status" value="1"/>
</dbReference>
<name>A0A1H2V7U9_9GAMM</name>
<dbReference type="Gene3D" id="3.30.1360.40">
    <property type="match status" value="1"/>
</dbReference>